<organism evidence="3 4">
    <name type="scientific">Microbacterium rhizomatis</name>
    <dbReference type="NCBI Taxonomy" id="1631477"/>
    <lineage>
        <taxon>Bacteria</taxon>
        <taxon>Bacillati</taxon>
        <taxon>Actinomycetota</taxon>
        <taxon>Actinomycetes</taxon>
        <taxon>Micrococcales</taxon>
        <taxon>Microbacteriaceae</taxon>
        <taxon>Microbacterium</taxon>
    </lineage>
</organism>
<keyword evidence="4" id="KW-1185">Reference proteome</keyword>
<dbReference type="RefSeq" id="WP_150448725.1">
    <property type="nucleotide sequence ID" value="NZ_VYSA01000002.1"/>
</dbReference>
<evidence type="ECO:0000259" key="2">
    <source>
        <dbReference type="Pfam" id="PF10708"/>
    </source>
</evidence>
<feature type="domain" description="DUF2510" evidence="2">
    <location>
        <begin position="6"/>
        <end position="36"/>
    </location>
</feature>
<dbReference type="OrthoDB" id="5065474at2"/>
<dbReference type="EMBL" id="VYSA01000002">
    <property type="protein sequence ID" value="KAA9107690.1"/>
    <property type="molecule type" value="Genomic_DNA"/>
</dbReference>
<proteinExistence type="predicted"/>
<accession>A0A5J5J2V3</accession>
<evidence type="ECO:0000313" key="3">
    <source>
        <dbReference type="EMBL" id="KAA9107690.1"/>
    </source>
</evidence>
<dbReference type="Pfam" id="PF10708">
    <property type="entry name" value="DUF2510"/>
    <property type="match status" value="1"/>
</dbReference>
<evidence type="ECO:0000256" key="1">
    <source>
        <dbReference type="SAM" id="Phobius"/>
    </source>
</evidence>
<sequence length="255" mass="27096">MTTTPPGWYDDGHGAQRWWDGTQWTAHVHTPDAAAPPTTGTSAAQAGYPVAPAQAGYPADYSGGGAFIAATEPRRSKLWILWVVLGVVILGIVVLAAILIPIFIGMFSHAVSSATSGATSGGTSTSAPTTSSADQEDAVAAVKMYDQAWATADCDKLFTSTTTAFRDANQLSDCPTFQSISNDFTDTKDNYLLTVDDVESSGATIIVYTTETYDALYDDAGNLLDTPEPYGNYFTYTLVRDGELWAIDTVESVTN</sequence>
<gene>
    <name evidence="3" type="ORF">F6B43_09575</name>
</gene>
<evidence type="ECO:0000313" key="4">
    <source>
        <dbReference type="Proteomes" id="UP000325827"/>
    </source>
</evidence>
<dbReference type="Proteomes" id="UP000325827">
    <property type="component" value="Unassembled WGS sequence"/>
</dbReference>
<comment type="caution">
    <text evidence="3">The sequence shown here is derived from an EMBL/GenBank/DDBJ whole genome shotgun (WGS) entry which is preliminary data.</text>
</comment>
<keyword evidence="1" id="KW-0472">Membrane</keyword>
<reference evidence="4" key="1">
    <citation type="submission" date="2019-09" db="EMBL/GenBank/DDBJ databases">
        <title>Mumia zhuanghuii sp. nov. isolated from the intestinal contents of plateau pika (Ochotona curzoniae) in the Qinghai-Tibet plateau of China.</title>
        <authorList>
            <person name="Tian Z."/>
        </authorList>
    </citation>
    <scope>NUCLEOTIDE SEQUENCE [LARGE SCALE GENOMIC DNA]</scope>
    <source>
        <strain evidence="4">JCM 30598</strain>
    </source>
</reference>
<keyword evidence="1" id="KW-0812">Transmembrane</keyword>
<dbReference type="AlphaFoldDB" id="A0A5J5J2V3"/>
<feature type="transmembrane region" description="Helical" evidence="1">
    <location>
        <begin position="79"/>
        <end position="104"/>
    </location>
</feature>
<keyword evidence="1" id="KW-1133">Transmembrane helix</keyword>
<dbReference type="InterPro" id="IPR018929">
    <property type="entry name" value="DUF2510"/>
</dbReference>
<name>A0A5J5J2V3_9MICO</name>
<protein>
    <submittedName>
        <fullName evidence="3">DUF2510 domain-containing protein</fullName>
    </submittedName>
</protein>